<evidence type="ECO:0000313" key="1">
    <source>
        <dbReference type="EMBL" id="VDL83302.1"/>
    </source>
</evidence>
<gene>
    <name evidence="1" type="ORF">NBR_LOCUS19568</name>
</gene>
<reference evidence="3" key="1">
    <citation type="submission" date="2017-02" db="UniProtKB">
        <authorList>
            <consortium name="WormBaseParasite"/>
        </authorList>
    </citation>
    <scope>IDENTIFICATION</scope>
</reference>
<sequence>MGATSPTSSFSTSTPTTAWTTSPCDGVRKYDGDIAVAFELTSDTDSSAVETFVTTLLTYAGNPYSFSPGVLTSAAASGYILVPYPNTAFYSPANQYGVLRESDLNVSLTAYNKLLSIQPEYGATISDAFDFILGVNRRSQFRAVVLVGVSDAFVLQAEKEAAALDAAGYEIFTVSIGTANFSALSTDDSHAFQHGDPSSTAEALGIASEIGARLVSESSSCFYSSLAPTTATPSTIKHTSISPQATTPRYCASPIIQQDIAFVVEVSTSSGSLDESHAASTFITQYLISQAAFDDQHSNFAIVPFPDPSSYEISGGLQDFGNLRKSEFVITFQMIYSVYPTLDGYVSDINRASQLKADGVVILTVGVGDSDVDLQPLSTSPLDVWNLPASDVSSYSATAASIISRLSELF</sequence>
<dbReference type="Proteomes" id="UP000271162">
    <property type="component" value="Unassembled WGS sequence"/>
</dbReference>
<dbReference type="AlphaFoldDB" id="A0A0N4YQP5"/>
<dbReference type="EMBL" id="UYSL01024288">
    <property type="protein sequence ID" value="VDL83302.1"/>
    <property type="molecule type" value="Genomic_DNA"/>
</dbReference>
<dbReference type="PANTHER" id="PTHR37972">
    <property type="entry name" value="PROTEIN CBG25533"/>
    <property type="match status" value="1"/>
</dbReference>
<accession>A0A0N4YQP5</accession>
<proteinExistence type="predicted"/>
<evidence type="ECO:0000313" key="2">
    <source>
        <dbReference type="Proteomes" id="UP000271162"/>
    </source>
</evidence>
<organism evidence="3">
    <name type="scientific">Nippostrongylus brasiliensis</name>
    <name type="common">Rat hookworm</name>
    <dbReference type="NCBI Taxonomy" id="27835"/>
    <lineage>
        <taxon>Eukaryota</taxon>
        <taxon>Metazoa</taxon>
        <taxon>Ecdysozoa</taxon>
        <taxon>Nematoda</taxon>
        <taxon>Chromadorea</taxon>
        <taxon>Rhabditida</taxon>
        <taxon>Rhabditina</taxon>
        <taxon>Rhabditomorpha</taxon>
        <taxon>Strongyloidea</taxon>
        <taxon>Heligmosomidae</taxon>
        <taxon>Nippostrongylus</taxon>
    </lineage>
</organism>
<dbReference type="STRING" id="27835.A0A0N4YQP5"/>
<keyword evidence="2" id="KW-1185">Reference proteome</keyword>
<protein>
    <submittedName>
        <fullName evidence="3">VWFA domain-containing protein</fullName>
    </submittedName>
</protein>
<dbReference type="WBParaSite" id="NBR_0001956701-mRNA-1">
    <property type="protein sequence ID" value="NBR_0001956701-mRNA-1"/>
    <property type="gene ID" value="NBR_0001956701"/>
</dbReference>
<evidence type="ECO:0000313" key="3">
    <source>
        <dbReference type="WBParaSite" id="NBR_0001956701-mRNA-1"/>
    </source>
</evidence>
<name>A0A0N4YQP5_NIPBR</name>
<dbReference type="PANTHER" id="PTHR37972:SF3">
    <property type="entry name" value="PROTEIN CBG11222"/>
    <property type="match status" value="1"/>
</dbReference>
<reference evidence="1 2" key="2">
    <citation type="submission" date="2018-11" db="EMBL/GenBank/DDBJ databases">
        <authorList>
            <consortium name="Pathogen Informatics"/>
        </authorList>
    </citation>
    <scope>NUCLEOTIDE SEQUENCE [LARGE SCALE GENOMIC DNA]</scope>
</reference>